<comment type="caution">
    <text evidence="1">The sequence shown here is derived from an EMBL/GenBank/DDBJ whole genome shotgun (WGS) entry which is preliminary data.</text>
</comment>
<reference evidence="2" key="1">
    <citation type="journal article" date="2014" name="Environ. Microbiol.">
        <title>Comparative genomics of the marine bacterial genus Glaciecola reveals the high degree of genomic diversity and genomic characteristic for cold adaptation.</title>
        <authorList>
            <person name="Qin Q.L."/>
            <person name="Xie B.B."/>
            <person name="Yu Y."/>
            <person name="Shu Y.L."/>
            <person name="Rong J.C."/>
            <person name="Zhang Y.J."/>
            <person name="Zhao D.L."/>
            <person name="Chen X.L."/>
            <person name="Zhang X.Y."/>
            <person name="Chen B."/>
            <person name="Zhou B.C."/>
            <person name="Zhang Y.Z."/>
        </authorList>
    </citation>
    <scope>NUCLEOTIDE SEQUENCE [LARGE SCALE GENOMIC DNA]</scope>
    <source>
        <strain evidence="2">LMG 21857</strain>
    </source>
</reference>
<name>K6ZRE5_9ALTE</name>
<dbReference type="Proteomes" id="UP000006322">
    <property type="component" value="Unassembled WGS sequence"/>
</dbReference>
<proteinExistence type="predicted"/>
<gene>
    <name evidence="1" type="ORF">GPLA_0506</name>
</gene>
<keyword evidence="2" id="KW-1185">Reference proteome</keyword>
<sequence length="43" mass="5276">MKREFWIIKADYGLLADWKYFTEPEKDECVITLVFLFVVFKSR</sequence>
<organism evidence="1 2">
    <name type="scientific">Paraglaciecola polaris LMG 21857</name>
    <dbReference type="NCBI Taxonomy" id="1129793"/>
    <lineage>
        <taxon>Bacteria</taxon>
        <taxon>Pseudomonadati</taxon>
        <taxon>Pseudomonadota</taxon>
        <taxon>Gammaproteobacteria</taxon>
        <taxon>Alteromonadales</taxon>
        <taxon>Alteromonadaceae</taxon>
        <taxon>Paraglaciecola</taxon>
    </lineage>
</organism>
<protein>
    <submittedName>
        <fullName evidence="1">Uncharacterized protein</fullName>
    </submittedName>
</protein>
<accession>K6ZRE5</accession>
<dbReference type="AlphaFoldDB" id="K6ZRE5"/>
<dbReference type="EMBL" id="BAER01000017">
    <property type="protein sequence ID" value="GAC31423.1"/>
    <property type="molecule type" value="Genomic_DNA"/>
</dbReference>
<evidence type="ECO:0000313" key="1">
    <source>
        <dbReference type="EMBL" id="GAC31423.1"/>
    </source>
</evidence>
<evidence type="ECO:0000313" key="2">
    <source>
        <dbReference type="Proteomes" id="UP000006322"/>
    </source>
</evidence>
<dbReference type="STRING" id="1129793.GPLA_0506"/>